<evidence type="ECO:0000256" key="1">
    <source>
        <dbReference type="SAM" id="MobiDB-lite"/>
    </source>
</evidence>
<feature type="compositionally biased region" description="Polar residues" evidence="1">
    <location>
        <begin position="158"/>
        <end position="167"/>
    </location>
</feature>
<feature type="compositionally biased region" description="Low complexity" evidence="1">
    <location>
        <begin position="43"/>
        <end position="53"/>
    </location>
</feature>
<proteinExistence type="predicted"/>
<dbReference type="Proteomes" id="UP001583177">
    <property type="component" value="Unassembled WGS sequence"/>
</dbReference>
<feature type="compositionally biased region" description="Polar residues" evidence="1">
    <location>
        <begin position="183"/>
        <end position="196"/>
    </location>
</feature>
<evidence type="ECO:0008006" key="4">
    <source>
        <dbReference type="Google" id="ProtNLM"/>
    </source>
</evidence>
<keyword evidence="3" id="KW-1185">Reference proteome</keyword>
<evidence type="ECO:0000313" key="2">
    <source>
        <dbReference type="EMBL" id="KAL1864478.1"/>
    </source>
</evidence>
<sequence>MQEHIRRAHPEHYISKLPATEESFHLMINTPPSEKPPQPQHNPAPNNVPNHQPKAYAPDRNAYYRDESSNPGTPRPYEDYPGGLLPAATNAAAALASLHNYKTGTGSDWDAEGVSLAKFHYEIDPMNHFSDFPMQEWVSDSEKDRMPRSSVELPPLQPNNTAITSEPFSGLGSNRPRDLLSSIMATSPPGRSSTLPPLQRPLGPNRSRKQSVTKRGRETQHRKQRSRDAKDWVKRGKIDIAGDLLQPTAQERPRPYSAEPSARSPWMDLLEAATSVADDLNEERTPVSISDTFIVGQVLADMS</sequence>
<comment type="caution">
    <text evidence="2">The sequence shown here is derived from an EMBL/GenBank/DDBJ whole genome shotgun (WGS) entry which is preliminary data.</text>
</comment>
<organism evidence="2 3">
    <name type="scientific">Diaporthe australafricana</name>
    <dbReference type="NCBI Taxonomy" id="127596"/>
    <lineage>
        <taxon>Eukaryota</taxon>
        <taxon>Fungi</taxon>
        <taxon>Dikarya</taxon>
        <taxon>Ascomycota</taxon>
        <taxon>Pezizomycotina</taxon>
        <taxon>Sordariomycetes</taxon>
        <taxon>Sordariomycetidae</taxon>
        <taxon>Diaporthales</taxon>
        <taxon>Diaporthaceae</taxon>
        <taxon>Diaporthe</taxon>
    </lineage>
</organism>
<dbReference type="EMBL" id="JAWRVE010000068">
    <property type="protein sequence ID" value="KAL1864478.1"/>
    <property type="molecule type" value="Genomic_DNA"/>
</dbReference>
<reference evidence="2 3" key="1">
    <citation type="journal article" date="2024" name="IMA Fungus">
        <title>IMA Genome - F19 : A genome assembly and annotation guide to empower mycologists, including annotated draft genome sequences of Ceratocystis pirilliformis, Diaporthe australafricana, Fusarium ophioides, Paecilomyces lecythidis, and Sporothrix stenoceras.</title>
        <authorList>
            <person name="Aylward J."/>
            <person name="Wilson A.M."/>
            <person name="Visagie C.M."/>
            <person name="Spraker J."/>
            <person name="Barnes I."/>
            <person name="Buitendag C."/>
            <person name="Ceriani C."/>
            <person name="Del Mar Angel L."/>
            <person name="du Plessis D."/>
            <person name="Fuchs T."/>
            <person name="Gasser K."/>
            <person name="Kramer D."/>
            <person name="Li W."/>
            <person name="Munsamy K."/>
            <person name="Piso A."/>
            <person name="Price J.L."/>
            <person name="Sonnekus B."/>
            <person name="Thomas C."/>
            <person name="van der Nest A."/>
            <person name="van Dijk A."/>
            <person name="van Heerden A."/>
            <person name="van Vuuren N."/>
            <person name="Yilmaz N."/>
            <person name="Duong T.A."/>
            <person name="van der Merwe N.A."/>
            <person name="Wingfield M.J."/>
            <person name="Wingfield B.D."/>
        </authorList>
    </citation>
    <scope>NUCLEOTIDE SEQUENCE [LARGE SCALE GENOMIC DNA]</scope>
    <source>
        <strain evidence="2 3">CMW 18300</strain>
    </source>
</reference>
<feature type="region of interest" description="Disordered" evidence="1">
    <location>
        <begin position="140"/>
        <end position="263"/>
    </location>
</feature>
<feature type="region of interest" description="Disordered" evidence="1">
    <location>
        <begin position="27"/>
        <end position="83"/>
    </location>
</feature>
<evidence type="ECO:0000313" key="3">
    <source>
        <dbReference type="Proteomes" id="UP001583177"/>
    </source>
</evidence>
<name>A0ABR3WLL7_9PEZI</name>
<feature type="compositionally biased region" description="Basic and acidic residues" evidence="1">
    <location>
        <begin position="215"/>
        <end position="240"/>
    </location>
</feature>
<protein>
    <recommendedName>
        <fullName evidence="4">Transcription factor RfeD</fullName>
    </recommendedName>
</protein>
<accession>A0ABR3WLL7</accession>
<gene>
    <name evidence="2" type="ORF">Daus18300_007710</name>
</gene>
<feature type="compositionally biased region" description="Pro residues" evidence="1">
    <location>
        <begin position="33"/>
        <end position="42"/>
    </location>
</feature>